<gene>
    <name evidence="1" type="primary">jg16696</name>
    <name evidence="1" type="ORF">PAEG_LOCUS15057</name>
</gene>
<protein>
    <submittedName>
        <fullName evidence="1">Jg16696 protein</fullName>
    </submittedName>
</protein>
<evidence type="ECO:0000313" key="2">
    <source>
        <dbReference type="Proteomes" id="UP000838756"/>
    </source>
</evidence>
<organism evidence="1 2">
    <name type="scientific">Pararge aegeria aegeria</name>
    <dbReference type="NCBI Taxonomy" id="348720"/>
    <lineage>
        <taxon>Eukaryota</taxon>
        <taxon>Metazoa</taxon>
        <taxon>Ecdysozoa</taxon>
        <taxon>Arthropoda</taxon>
        <taxon>Hexapoda</taxon>
        <taxon>Insecta</taxon>
        <taxon>Pterygota</taxon>
        <taxon>Neoptera</taxon>
        <taxon>Endopterygota</taxon>
        <taxon>Lepidoptera</taxon>
        <taxon>Glossata</taxon>
        <taxon>Ditrysia</taxon>
        <taxon>Papilionoidea</taxon>
        <taxon>Nymphalidae</taxon>
        <taxon>Satyrinae</taxon>
        <taxon>Satyrini</taxon>
        <taxon>Parargina</taxon>
        <taxon>Pararge</taxon>
    </lineage>
</organism>
<dbReference type="Proteomes" id="UP000838756">
    <property type="component" value="Unassembled WGS sequence"/>
</dbReference>
<sequence length="78" mass="8357">MATARPVHDISTLISGCLNLTPAGEIKTGPRSGRSRLDPCDRHWLPSGLTSRNPWSGKRAVMLLNVIAALGQRGGLRP</sequence>
<comment type="caution">
    <text evidence="1">The sequence shown here is derived from an EMBL/GenBank/DDBJ whole genome shotgun (WGS) entry which is preliminary data.</text>
</comment>
<name>A0A8S4RK41_9NEOP</name>
<keyword evidence="2" id="KW-1185">Reference proteome</keyword>
<evidence type="ECO:0000313" key="1">
    <source>
        <dbReference type="EMBL" id="CAH2237893.1"/>
    </source>
</evidence>
<proteinExistence type="predicted"/>
<dbReference type="AlphaFoldDB" id="A0A8S4RK41"/>
<dbReference type="EMBL" id="CAKXAJ010025302">
    <property type="protein sequence ID" value="CAH2237893.1"/>
    <property type="molecule type" value="Genomic_DNA"/>
</dbReference>
<accession>A0A8S4RK41</accession>
<reference evidence="1" key="1">
    <citation type="submission" date="2022-03" db="EMBL/GenBank/DDBJ databases">
        <authorList>
            <person name="Lindestad O."/>
        </authorList>
    </citation>
    <scope>NUCLEOTIDE SEQUENCE</scope>
</reference>